<dbReference type="EMBL" id="JABEMA010000508">
    <property type="protein sequence ID" value="NNH24777.1"/>
    <property type="molecule type" value="Genomic_DNA"/>
</dbReference>
<organism evidence="1 2">
    <name type="scientific">Pseudokineococcus marinus</name>
    <dbReference type="NCBI Taxonomy" id="351215"/>
    <lineage>
        <taxon>Bacteria</taxon>
        <taxon>Bacillati</taxon>
        <taxon>Actinomycetota</taxon>
        <taxon>Actinomycetes</taxon>
        <taxon>Kineosporiales</taxon>
        <taxon>Kineosporiaceae</taxon>
        <taxon>Pseudokineococcus</taxon>
    </lineage>
</organism>
<evidence type="ECO:0000313" key="2">
    <source>
        <dbReference type="Proteomes" id="UP000555552"/>
    </source>
</evidence>
<dbReference type="Proteomes" id="UP000555552">
    <property type="component" value="Unassembled WGS sequence"/>
</dbReference>
<gene>
    <name evidence="1" type="ORF">HLB09_17115</name>
</gene>
<feature type="non-terminal residue" evidence="1">
    <location>
        <position position="1"/>
    </location>
</feature>
<evidence type="ECO:0000313" key="1">
    <source>
        <dbReference type="EMBL" id="NNH24777.1"/>
    </source>
</evidence>
<sequence>LVPGGAAASPAAVVGRRLASPAREGEVVTDARLAGPGLLAGARAGDVAVGLPLPAASSELVAPGDAVLVLAAPADPLLTDPSAATASVADVVAERAVVLRVPERGGEGALGPLGGDPAGGVVVLALGRDEARGVAAAVAAGSGVQLALLPDR</sequence>
<protein>
    <recommendedName>
        <fullName evidence="3">Flp pilus assembly protein CpaB</fullName>
    </recommendedName>
</protein>
<reference evidence="1 2" key="1">
    <citation type="submission" date="2020-05" db="EMBL/GenBank/DDBJ databases">
        <title>MicrobeNet Type strains.</title>
        <authorList>
            <person name="Nicholson A.C."/>
        </authorList>
    </citation>
    <scope>NUCLEOTIDE SEQUENCE [LARGE SCALE GENOMIC DNA]</scope>
    <source>
        <strain evidence="1 2">JCM 14547</strain>
    </source>
</reference>
<dbReference type="AlphaFoldDB" id="A0A849BV19"/>
<evidence type="ECO:0008006" key="3">
    <source>
        <dbReference type="Google" id="ProtNLM"/>
    </source>
</evidence>
<accession>A0A849BV19</accession>
<proteinExistence type="predicted"/>
<name>A0A849BV19_9ACTN</name>
<comment type="caution">
    <text evidence="1">The sequence shown here is derived from an EMBL/GenBank/DDBJ whole genome shotgun (WGS) entry which is preliminary data.</text>
</comment>
<keyword evidence="2" id="KW-1185">Reference proteome</keyword>